<name>A0A852PU84_HAEHA</name>
<organism evidence="1 2">
    <name type="scientific">Haemophilus haemolyticus</name>
    <dbReference type="NCBI Taxonomy" id="726"/>
    <lineage>
        <taxon>Bacteria</taxon>
        <taxon>Pseudomonadati</taxon>
        <taxon>Pseudomonadota</taxon>
        <taxon>Gammaproteobacteria</taxon>
        <taxon>Pasteurellales</taxon>
        <taxon>Pasteurellaceae</taxon>
        <taxon>Haemophilus</taxon>
    </lineage>
</organism>
<sequence>MELNRLLIVKFVKISFPFLSFPFLSFPFLSFPFLSFPAYSQDSNSEENKPLPLNEEGYEARKKSITDNINKAVEDIKKKEKEVVYDTEFEDDQFSLIRKKNQNISGVFNTSRTGGYLFDVGGSDPKVNNLKLINNKDLASSAEVFTDQWHRPGVEHLAYIENNGNITGTGPNQTAHAIYLHSSEDFYFKNKGKITSFATSDAELAEILRSSDNLEISPPPGIKSDKADEADYCCDNRQRYIQNNISSSNLVVENEGSGSMLDKFDFNGGRVTFLNKENALVSNSSINAGTLIFSNKGVMGPRNDTPMTIDEFIKAGRGRYETPSENDYILLKYDQYERNFYHDRDKKVDEFIAAKDEYIAKKYGTKKFVPYKDYKKIIEEFTSRPGPVVRPSPPLARLPCEHEGCIQEDMVSTEDLFYLIDVDNFKESIKPKTIEEFVKECGKECDDHLKTPTLRTKSDYDFDYMYEFRSNTTIIDTKNLQGENTGTLSGTSYMKFKDGYFINSGSIDWLNVYAGKGLIVNRGTALLNIKDNGKDSELLTVDLKNSNVSKYFYHSEYSGDTLINSQINRKSAPTRVIVNEETKIDGVLKANGSDETLVVSRDKNSELHNLEAGMDKYDGFEKLEMQGKWAIKEHDATFKQSITFNNAEVELADKTLDSQEVKNSESSAINVTSDAKVNGNFTNKGKVSLTGELTTSGNVKNSGIIEFNNGLQGTRFVTSGD</sequence>
<dbReference type="RefSeq" id="WP_179228098.1">
    <property type="nucleotide sequence ID" value="NZ_JACBKA010000028.1"/>
</dbReference>
<evidence type="ECO:0000313" key="2">
    <source>
        <dbReference type="Proteomes" id="UP000590599"/>
    </source>
</evidence>
<feature type="non-terminal residue" evidence="1">
    <location>
        <position position="721"/>
    </location>
</feature>
<gene>
    <name evidence="1" type="ORF">HZI69_09230</name>
</gene>
<reference evidence="1 2" key="1">
    <citation type="submission" date="2020-07" db="EMBL/GenBank/DDBJ databases">
        <title>Genus Haemophilus, Bergeys manual.</title>
        <authorList>
            <person name="Noerskov-Lauritsen N."/>
        </authorList>
    </citation>
    <scope>NUCLEOTIDE SEQUENCE [LARGE SCALE GENOMIC DNA]</scope>
    <source>
        <strain evidence="1 2">CCUG30047</strain>
    </source>
</reference>
<evidence type="ECO:0000313" key="1">
    <source>
        <dbReference type="EMBL" id="NYA28010.1"/>
    </source>
</evidence>
<dbReference type="AlphaFoldDB" id="A0A852PU84"/>
<dbReference type="EMBL" id="JACBKA010000028">
    <property type="protein sequence ID" value="NYA28010.1"/>
    <property type="molecule type" value="Genomic_DNA"/>
</dbReference>
<comment type="caution">
    <text evidence="1">The sequence shown here is derived from an EMBL/GenBank/DDBJ whole genome shotgun (WGS) entry which is preliminary data.</text>
</comment>
<protein>
    <submittedName>
        <fullName evidence="1">Uncharacterized protein</fullName>
    </submittedName>
</protein>
<proteinExistence type="predicted"/>
<dbReference type="Proteomes" id="UP000590599">
    <property type="component" value="Unassembled WGS sequence"/>
</dbReference>
<accession>A0A852PU84</accession>